<gene>
    <name evidence="2" type="ORF">LCGC14_1933330</name>
</gene>
<protein>
    <recommendedName>
        <fullName evidence="1">Non-reducing end beta-L-arabinofuranosidase-like GH127 middle domain-containing protein</fullName>
    </recommendedName>
</protein>
<dbReference type="AlphaFoldDB" id="A0A0F9FMG2"/>
<feature type="domain" description="Non-reducing end beta-L-arabinofuranosidase-like GH127 middle" evidence="1">
    <location>
        <begin position="35"/>
        <end position="76"/>
    </location>
</feature>
<dbReference type="InterPro" id="IPR049046">
    <property type="entry name" value="Beta-AFase-like_GH127_middle"/>
</dbReference>
<feature type="non-terminal residue" evidence="2">
    <location>
        <position position="1"/>
    </location>
</feature>
<comment type="caution">
    <text evidence="2">The sequence shown here is derived from an EMBL/GenBank/DDBJ whole genome shotgun (WGS) entry which is preliminary data.</text>
</comment>
<proteinExistence type="predicted"/>
<dbReference type="Pfam" id="PF20736">
    <property type="entry name" value="Glyco_hydro127M"/>
    <property type="match status" value="1"/>
</dbReference>
<dbReference type="PANTHER" id="PTHR43465">
    <property type="entry name" value="DUF1680 DOMAIN PROTEIN (AFU_ORTHOLOGUE AFUA_1G08910)"/>
    <property type="match status" value="1"/>
</dbReference>
<reference evidence="2" key="1">
    <citation type="journal article" date="2015" name="Nature">
        <title>Complex archaea that bridge the gap between prokaryotes and eukaryotes.</title>
        <authorList>
            <person name="Spang A."/>
            <person name="Saw J.H."/>
            <person name="Jorgensen S.L."/>
            <person name="Zaremba-Niedzwiedzka K."/>
            <person name="Martijn J."/>
            <person name="Lind A.E."/>
            <person name="van Eijk R."/>
            <person name="Schleper C."/>
            <person name="Guy L."/>
            <person name="Ettema T.J."/>
        </authorList>
    </citation>
    <scope>NUCLEOTIDE SEQUENCE</scope>
</reference>
<evidence type="ECO:0000313" key="2">
    <source>
        <dbReference type="EMBL" id="KKL87579.1"/>
    </source>
</evidence>
<name>A0A0F9FMG2_9ZZZZ</name>
<organism evidence="2">
    <name type="scientific">marine sediment metagenome</name>
    <dbReference type="NCBI Taxonomy" id="412755"/>
    <lineage>
        <taxon>unclassified sequences</taxon>
        <taxon>metagenomes</taxon>
        <taxon>ecological metagenomes</taxon>
    </lineage>
</organism>
<accession>A0A0F9FMG2</accession>
<evidence type="ECO:0000259" key="1">
    <source>
        <dbReference type="Pfam" id="PF20736"/>
    </source>
</evidence>
<dbReference type="EMBL" id="LAZR01020801">
    <property type="protein sequence ID" value="KKL87579.1"/>
    <property type="molecule type" value="Genomic_DNA"/>
</dbReference>
<dbReference type="InterPro" id="IPR049174">
    <property type="entry name" value="Beta-AFase-like"/>
</dbReference>
<sequence length="100" mass="10964">RGRRAWYNPPCCPSNVVRFLPEIGTTIYGKTDNAIYVNQFIGSSTSISLADNDISLVLETAYPWKGGINLKIDRSDCSINNLLLAVLRLNNAAHSITSPP</sequence>
<dbReference type="PANTHER" id="PTHR43465:SF2">
    <property type="entry name" value="DUF1680 DOMAIN PROTEIN (AFU_ORTHOLOGUE AFUA_1G08910)"/>
    <property type="match status" value="1"/>
</dbReference>